<evidence type="ECO:0000256" key="5">
    <source>
        <dbReference type="ARBA" id="ARBA00016895"/>
    </source>
</evidence>
<dbReference type="OrthoDB" id="9801033at2"/>
<evidence type="ECO:0000256" key="17">
    <source>
        <dbReference type="HAMAP-Rule" id="MF_02089"/>
    </source>
</evidence>
<keyword evidence="18" id="KW-0175">Coiled coil</keyword>
<dbReference type="InterPro" id="IPR003828">
    <property type="entry name" value="QueH"/>
</dbReference>
<evidence type="ECO:0000256" key="8">
    <source>
        <dbReference type="ARBA" id="ARBA00022723"/>
    </source>
</evidence>
<comment type="function">
    <text evidence="1 17">Catalyzes the conversion of epoxyqueuosine (oQ) to queuosine (Q), which is a hypermodified base found in the wobble positions of tRNA(Asp), tRNA(Asn), tRNA(His) and tRNA(Tyr).</text>
</comment>
<evidence type="ECO:0000256" key="11">
    <source>
        <dbReference type="ARBA" id="ARBA00023004"/>
    </source>
</evidence>
<feature type="disulfide bond" description="Redox-active" evidence="17">
    <location>
        <begin position="171"/>
        <end position="173"/>
    </location>
</feature>
<dbReference type="GO" id="GO:0046872">
    <property type="term" value="F:metal ion binding"/>
    <property type="evidence" value="ECO:0007669"/>
    <property type="project" value="UniProtKB-KW"/>
</dbReference>
<evidence type="ECO:0000256" key="18">
    <source>
        <dbReference type="SAM" id="Coils"/>
    </source>
</evidence>
<dbReference type="AlphaFoldDB" id="A0A388SG78"/>
<keyword evidence="7 17" id="KW-0819">tRNA processing</keyword>
<keyword evidence="9 17" id="KW-0671">Queuosine biosynthesis</keyword>
<evidence type="ECO:0000256" key="10">
    <source>
        <dbReference type="ARBA" id="ARBA00023002"/>
    </source>
</evidence>
<evidence type="ECO:0000256" key="14">
    <source>
        <dbReference type="ARBA" id="ARBA00023284"/>
    </source>
</evidence>
<comment type="similarity">
    <text evidence="3 17">Belongs to the QueH family.</text>
</comment>
<dbReference type="GO" id="GO:0052693">
    <property type="term" value="F:epoxyqueuosine reductase activity"/>
    <property type="evidence" value="ECO:0007669"/>
    <property type="project" value="UniProtKB-UniRule"/>
</dbReference>
<evidence type="ECO:0000256" key="3">
    <source>
        <dbReference type="ARBA" id="ARBA00008207"/>
    </source>
</evidence>
<keyword evidence="6 17" id="KW-0004">4Fe-4S</keyword>
<name>A0A388SG78_9BURK</name>
<keyword evidence="8 17" id="KW-0479">Metal-binding</keyword>
<feature type="coiled-coil region" evidence="18">
    <location>
        <begin position="177"/>
        <end position="208"/>
    </location>
</feature>
<keyword evidence="11 17" id="KW-0408">Iron</keyword>
<evidence type="ECO:0000256" key="12">
    <source>
        <dbReference type="ARBA" id="ARBA00023014"/>
    </source>
</evidence>
<evidence type="ECO:0000313" key="20">
    <source>
        <dbReference type="Proteomes" id="UP000266091"/>
    </source>
</evidence>
<keyword evidence="10 17" id="KW-0560">Oxidoreductase</keyword>
<dbReference type="UniPathway" id="UPA00392"/>
<keyword evidence="20" id="KW-1185">Reference proteome</keyword>
<dbReference type="HAMAP" id="MF_02089">
    <property type="entry name" value="QueH"/>
    <property type="match status" value="1"/>
</dbReference>
<comment type="caution">
    <text evidence="19">The sequence shown here is derived from an EMBL/GenBank/DDBJ whole genome shotgun (WGS) entry which is preliminary data.</text>
</comment>
<keyword evidence="12 17" id="KW-0411">Iron-sulfur</keyword>
<gene>
    <name evidence="17" type="primary">queH</name>
    <name evidence="19" type="ORF">MESMUL_10480</name>
</gene>
<feature type="binding site" evidence="17">
    <location>
        <position position="91"/>
    </location>
    <ligand>
        <name>[4Fe-4S] cluster</name>
        <dbReference type="ChEBI" id="CHEBI:49883"/>
    </ligand>
</feature>
<evidence type="ECO:0000313" key="19">
    <source>
        <dbReference type="EMBL" id="GBO93694.1"/>
    </source>
</evidence>
<evidence type="ECO:0000256" key="2">
    <source>
        <dbReference type="ARBA" id="ARBA00004691"/>
    </source>
</evidence>
<comment type="catalytic activity">
    <reaction evidence="16 17">
        <text>epoxyqueuosine(34) in tRNA + AH2 = queuosine(34) in tRNA + A + H2O</text>
        <dbReference type="Rhea" id="RHEA:32159"/>
        <dbReference type="Rhea" id="RHEA-COMP:18571"/>
        <dbReference type="Rhea" id="RHEA-COMP:18582"/>
        <dbReference type="ChEBI" id="CHEBI:13193"/>
        <dbReference type="ChEBI" id="CHEBI:15377"/>
        <dbReference type="ChEBI" id="CHEBI:17499"/>
        <dbReference type="ChEBI" id="CHEBI:194431"/>
        <dbReference type="ChEBI" id="CHEBI:194443"/>
        <dbReference type="EC" id="1.17.99.6"/>
    </reaction>
</comment>
<feature type="binding site" evidence="17">
    <location>
        <position position="10"/>
    </location>
    <ligand>
        <name>[4Fe-4S] cluster</name>
        <dbReference type="ChEBI" id="CHEBI:49883"/>
    </ligand>
</feature>
<dbReference type="Pfam" id="PF02677">
    <property type="entry name" value="QueH"/>
    <property type="match status" value="1"/>
</dbReference>
<dbReference type="RefSeq" id="WP_116270020.1">
    <property type="nucleotide sequence ID" value="NZ_BGZJ01000001.1"/>
</dbReference>
<organism evidence="19 20">
    <name type="scientific">Mesosutterella multiformis</name>
    <dbReference type="NCBI Taxonomy" id="2259133"/>
    <lineage>
        <taxon>Bacteria</taxon>
        <taxon>Pseudomonadati</taxon>
        <taxon>Pseudomonadota</taxon>
        <taxon>Betaproteobacteria</taxon>
        <taxon>Burkholderiales</taxon>
        <taxon>Sutterellaceae</taxon>
        <taxon>Mesosutterella</taxon>
    </lineage>
</organism>
<evidence type="ECO:0000256" key="1">
    <source>
        <dbReference type="ARBA" id="ARBA00002268"/>
    </source>
</evidence>
<protein>
    <recommendedName>
        <fullName evidence="5 17">Epoxyqueuosine reductase QueH</fullName>
        <ecNumber evidence="4 17">1.17.99.6</ecNumber>
    </recommendedName>
    <alternativeName>
        <fullName evidence="15 17">Queuosine biosynthesis protein QueH</fullName>
    </alternativeName>
</protein>
<evidence type="ECO:0000256" key="7">
    <source>
        <dbReference type="ARBA" id="ARBA00022694"/>
    </source>
</evidence>
<dbReference type="GO" id="GO:0051539">
    <property type="term" value="F:4 iron, 4 sulfur cluster binding"/>
    <property type="evidence" value="ECO:0007669"/>
    <property type="project" value="UniProtKB-UniRule"/>
</dbReference>
<dbReference type="PANTHER" id="PTHR36701">
    <property type="entry name" value="EPOXYQUEUOSINE REDUCTASE QUEH"/>
    <property type="match status" value="1"/>
</dbReference>
<dbReference type="GO" id="GO:0008616">
    <property type="term" value="P:tRNA queuosine(34) biosynthetic process"/>
    <property type="evidence" value="ECO:0007669"/>
    <property type="project" value="UniProtKB-UniRule"/>
</dbReference>
<dbReference type="EC" id="1.17.99.6" evidence="4 17"/>
<feature type="binding site" evidence="17">
    <location>
        <position position="88"/>
    </location>
    <ligand>
        <name>[4Fe-4S] cluster</name>
        <dbReference type="ChEBI" id="CHEBI:49883"/>
    </ligand>
</feature>
<proteinExistence type="inferred from homology"/>
<feature type="binding site" evidence="17">
    <location>
        <position position="9"/>
    </location>
    <ligand>
        <name>[4Fe-4S] cluster</name>
        <dbReference type="ChEBI" id="CHEBI:49883"/>
    </ligand>
</feature>
<dbReference type="EMBL" id="BGZJ01000001">
    <property type="protein sequence ID" value="GBO93694.1"/>
    <property type="molecule type" value="Genomic_DNA"/>
</dbReference>
<dbReference type="Proteomes" id="UP000266091">
    <property type="component" value="Unassembled WGS sequence"/>
</dbReference>
<keyword evidence="14 17" id="KW-0676">Redox-active center</keyword>
<evidence type="ECO:0000256" key="6">
    <source>
        <dbReference type="ARBA" id="ARBA00022485"/>
    </source>
</evidence>
<evidence type="ECO:0000256" key="4">
    <source>
        <dbReference type="ARBA" id="ARBA00012622"/>
    </source>
</evidence>
<evidence type="ECO:0000256" key="16">
    <source>
        <dbReference type="ARBA" id="ARBA00047415"/>
    </source>
</evidence>
<accession>A0A388SG78</accession>
<keyword evidence="13 17" id="KW-1015">Disulfide bond</keyword>
<evidence type="ECO:0000256" key="13">
    <source>
        <dbReference type="ARBA" id="ARBA00023157"/>
    </source>
</evidence>
<reference evidence="19 20" key="1">
    <citation type="journal article" date="2018" name="Int. J. Syst. Evol. Microbiol.">
        <title>Mesosutterella multiformis gen. nov., sp. nov., a member of the family Sutterellaceae and Sutterella megalosphaeroides sp. nov., isolated from human faeces.</title>
        <authorList>
            <person name="Sakamoto M."/>
            <person name="Ikeyama N."/>
            <person name="Kunihiro T."/>
            <person name="Iino T."/>
            <person name="Yuki M."/>
            <person name="Ohkuma M."/>
        </authorList>
    </citation>
    <scope>NUCLEOTIDE SEQUENCE [LARGE SCALE GENOMIC DNA]</scope>
    <source>
        <strain evidence="19 20">4NBBH2</strain>
    </source>
</reference>
<evidence type="ECO:0000256" key="15">
    <source>
        <dbReference type="ARBA" id="ARBA00031446"/>
    </source>
</evidence>
<comment type="pathway">
    <text evidence="2 17">tRNA modification; tRNA-queuosine biosynthesis.</text>
</comment>
<dbReference type="PANTHER" id="PTHR36701:SF1">
    <property type="entry name" value="EPOXYQUEUOSINE REDUCTASE QUEH"/>
    <property type="match status" value="1"/>
</dbReference>
<accession>A0A401LH64</accession>
<evidence type="ECO:0000256" key="9">
    <source>
        <dbReference type="ARBA" id="ARBA00022785"/>
    </source>
</evidence>
<sequence length="213" mass="24744">MEKILLHSCCAPCSGAILEWMMANGYEPTVYYYNPNIFPEKEYLIRKNEITEYAKKLGVPIIDGDWNHDFWREKVKGLEDEPERGARCLQCFRVRLYQTAKIASEMGFSRFTTTLASSRWKRLDQVAEAGNWAASQFPGVEYWDRNWRKGGLQDRRGALIRENHFYNQLYCGCEFSMRGLAERMARQSEQAKKDEEAAREKIDAALQSISKSA</sequence>